<dbReference type="PANTHER" id="PTHR14218:SF15">
    <property type="entry name" value="TRIPEPTIDYL-PEPTIDASE 1"/>
    <property type="match status" value="1"/>
</dbReference>
<dbReference type="PANTHER" id="PTHR14218">
    <property type="entry name" value="PROTEASE S8 TRIPEPTIDYL PEPTIDASE I CLN2"/>
    <property type="match status" value="1"/>
</dbReference>
<evidence type="ECO:0000259" key="3">
    <source>
        <dbReference type="PROSITE" id="PS51695"/>
    </source>
</evidence>
<feature type="active site" description="Charge relay system" evidence="1">
    <location>
        <position position="583"/>
    </location>
</feature>
<feature type="binding site" evidence="1">
    <location>
        <position position="629"/>
    </location>
    <ligand>
        <name>Ca(2+)</name>
        <dbReference type="ChEBI" id="CHEBI:29108"/>
    </ligand>
</feature>
<reference evidence="4 5" key="1">
    <citation type="submission" date="2021-11" db="EMBL/GenBank/DDBJ databases">
        <authorList>
            <person name="Lee D.-H."/>
            <person name="Kim S.-B."/>
        </authorList>
    </citation>
    <scope>NUCLEOTIDE SEQUENCE [LARGE SCALE GENOMIC DNA]</scope>
    <source>
        <strain evidence="4 5">KCTC 52223</strain>
    </source>
</reference>
<feature type="domain" description="Peptidase S53" evidence="3">
    <location>
        <begin position="220"/>
        <end position="682"/>
    </location>
</feature>
<evidence type="ECO:0000256" key="1">
    <source>
        <dbReference type="PROSITE-ProRule" id="PRU01032"/>
    </source>
</evidence>
<evidence type="ECO:0000256" key="2">
    <source>
        <dbReference type="SAM" id="MobiDB-lite"/>
    </source>
</evidence>
<keyword evidence="5" id="KW-1185">Reference proteome</keyword>
<accession>A0ABS8KVV8</accession>
<feature type="binding site" evidence="1">
    <location>
        <position position="662"/>
    </location>
    <ligand>
        <name>Ca(2+)</name>
        <dbReference type="ChEBI" id="CHEBI:29108"/>
    </ligand>
</feature>
<dbReference type="PROSITE" id="PS51695">
    <property type="entry name" value="SEDOLISIN"/>
    <property type="match status" value="1"/>
</dbReference>
<gene>
    <name evidence="4" type="ORF">LJ725_12955</name>
</gene>
<dbReference type="SUPFAM" id="SSF52743">
    <property type="entry name" value="Subtilisin-like"/>
    <property type="match status" value="1"/>
</dbReference>
<keyword evidence="1" id="KW-0720">Serine protease</keyword>
<feature type="region of interest" description="Disordered" evidence="2">
    <location>
        <begin position="500"/>
        <end position="525"/>
    </location>
</feature>
<dbReference type="Proteomes" id="UP001198862">
    <property type="component" value="Unassembled WGS sequence"/>
</dbReference>
<comment type="caution">
    <text evidence="4">The sequence shown here is derived from an EMBL/GenBank/DDBJ whole genome shotgun (WGS) entry which is preliminary data.</text>
</comment>
<dbReference type="EMBL" id="JAJISD010000005">
    <property type="protein sequence ID" value="MCC8429882.1"/>
    <property type="molecule type" value="Genomic_DNA"/>
</dbReference>
<evidence type="ECO:0000313" key="4">
    <source>
        <dbReference type="EMBL" id="MCC8429882.1"/>
    </source>
</evidence>
<protein>
    <recommendedName>
        <fullName evidence="3">Peptidase S53 domain-containing protein</fullName>
    </recommendedName>
</protein>
<feature type="binding site" evidence="1">
    <location>
        <position position="660"/>
    </location>
    <ligand>
        <name>Ca(2+)</name>
        <dbReference type="ChEBI" id="CHEBI:29108"/>
    </ligand>
</feature>
<sequence length="985" mass="101468">MATTYDSVSGSTFLEFTGAGVADQSQTVVQAYGFTTTGEFTSSDPGINVALVLPRANDPTALLAGDWGSRQASLQALNDTNSLWTTYGADVATYNNAVTFIQNTLLLDVLASTNDGTLIDNSNYISSAGSRTIWVEINSQADWQALFGPDSTLMYAPYVAGQQYETWFWEGSLSLPSELTIAGLWVDEEARPQPSNFAPGVTATLIEGSQSPGNAATQPLEAPQVVGERYKFPLNGADYQTGMIGLIEPGIGSYITGDPTGTQFETLLTEYLTTMETSGTGTVFVQGIDGQNSISSERSLDVGITAAVNPNSSIALYNGSGHVPASTGNAKSSVFTAVQNSIWGTASNLVGDSVGVAPVTSSSFSEAQRAAKDSLFYKAYSELFVDAALMNQTTLIALGDGGSGGEIGNGVVNVDINATSPYNILVGGTSFSDVEAASQDATLNGTNTNFTPIYNLAMAGDPATLWQLMSGGLTHLPSTANTEEWLVETVWNEYETDEQTFVGGNGQGGRSYATNNTGAGGMDTTRATPSYQVDYGLTSAIYGALGLTGRGVPDVVAPAGGNLFYATPGPDMTLPPVGEGGTSAATPLWAGLITQINYVFNDQGLSNLGYMTDLLYLASVIAPGSFNDVTIGNNVSSYSLTGTDYGGINPTGYGYEAAAGYDLASGLGSPNGLILARTLSEIAHSQTYFSGTPDVVDAAPGGWTSGTTQTLLLQTVATADAAVTVDAGAASIDASSVAHASYAWTSQLAQQSLQAGFDGDLLALFDGQSQGSLTQAVVANGESLSITFNGSTAVAAQAGMSASFGFADFFSDATNSVRLAQAVAVAETANAADDINVVVRMRQVAGADLSLMLYKVDDYNGTIGGLAPDQAGYAAAAAGRAYAVLGGGTTIAGPGDGNAGHAQITGVDAGDLIAMQLTNVTNGDTFWAFSQANEIVGGEHVAHLWNYGANTWGWEDLAGGGDRDFNDLIVQLDFTSTAGSGLLVT</sequence>
<keyword evidence="1" id="KW-0378">Hydrolase</keyword>
<dbReference type="Gene3D" id="3.40.50.200">
    <property type="entry name" value="Peptidase S8/S53 domain"/>
    <property type="match status" value="1"/>
</dbReference>
<dbReference type="InterPro" id="IPR025193">
    <property type="entry name" value="DUF4114"/>
</dbReference>
<name>A0ABS8KVV8_9HYPH</name>
<keyword evidence="1" id="KW-0645">Protease</keyword>
<feature type="active site" description="Charge relay system" evidence="1">
    <location>
        <position position="297"/>
    </location>
</feature>
<proteinExistence type="predicted"/>
<evidence type="ECO:0000313" key="5">
    <source>
        <dbReference type="Proteomes" id="UP001198862"/>
    </source>
</evidence>
<dbReference type="InterPro" id="IPR036852">
    <property type="entry name" value="Peptidase_S8/S53_dom_sf"/>
</dbReference>
<dbReference type="InterPro" id="IPR050819">
    <property type="entry name" value="Tripeptidyl-peptidase_I"/>
</dbReference>
<dbReference type="RefSeq" id="WP_230551081.1">
    <property type="nucleotide sequence ID" value="NZ_JAJISD010000005.1"/>
</dbReference>
<feature type="active site" description="Charge relay system" evidence="1">
    <location>
        <position position="301"/>
    </location>
</feature>
<feature type="binding site" evidence="1">
    <location>
        <position position="628"/>
    </location>
    <ligand>
        <name>Ca(2+)</name>
        <dbReference type="ChEBI" id="CHEBI:29108"/>
    </ligand>
</feature>
<comment type="cofactor">
    <cofactor evidence="1">
        <name>Ca(2+)</name>
        <dbReference type="ChEBI" id="CHEBI:29108"/>
    </cofactor>
    <text evidence="1">Binds 1 Ca(2+) ion per subunit.</text>
</comment>
<organism evidence="4 5">
    <name type="scientific">Reyranella aquatilis</name>
    <dbReference type="NCBI Taxonomy" id="2035356"/>
    <lineage>
        <taxon>Bacteria</taxon>
        <taxon>Pseudomonadati</taxon>
        <taxon>Pseudomonadota</taxon>
        <taxon>Alphaproteobacteria</taxon>
        <taxon>Hyphomicrobiales</taxon>
        <taxon>Reyranellaceae</taxon>
        <taxon>Reyranella</taxon>
    </lineage>
</organism>
<keyword evidence="1" id="KW-0106">Calcium</keyword>
<dbReference type="InterPro" id="IPR030400">
    <property type="entry name" value="Sedolisin_dom"/>
</dbReference>
<keyword evidence="1" id="KW-0479">Metal-binding</keyword>
<dbReference type="Pfam" id="PF13448">
    <property type="entry name" value="DUF4114"/>
    <property type="match status" value="1"/>
</dbReference>